<dbReference type="PANTHER" id="PTHR43476:SF3">
    <property type="entry name" value="FAD-BINDING MONOOXYGENASE"/>
    <property type="match status" value="1"/>
</dbReference>
<dbReference type="SUPFAM" id="SSF51905">
    <property type="entry name" value="FAD/NAD(P)-binding domain"/>
    <property type="match status" value="1"/>
</dbReference>
<evidence type="ECO:0000313" key="4">
    <source>
        <dbReference type="Proteomes" id="UP001183202"/>
    </source>
</evidence>
<dbReference type="InterPro" id="IPR036188">
    <property type="entry name" value="FAD/NAD-bd_sf"/>
</dbReference>
<sequence>MRRVPVLVVGAGPTGLTVAALLAQHGVAATVVDRQTGPSGLPRAVHLDGESVRILQRIGVHEEFAAISRPAAGLRLLDARLRPFAEFRRDRAAGRNGHPEANLFDQPDLEVLLRRNLARRAVTLRNGVAVTALTPDGDGARVALRDLRTGEQEHLRADVVLGCDGAHSTVRDVVGAVLRDLRFTERWLVVDARCCRPLDRWGGVDQVCSPRRAATFMHLTGDRYRWEFRLRDGERGDDLARDLVELTAPWLGDVPSHDWEVVRCAEYVFQARVADRWRRGRVLLLGDAAHLTPPFVGQGLGAGLRDAHNLAWKLAAVLHGTAGDSLLDTYQTERAPQAEATIRVAIRAGRAMTGGQDVVAALRRPVAAALLRLPGAEARALRGTALRYPAGPYVDHRAHRHALPGTLCPQPSVRLDGAVHRLDDVLGGGFALLVGGPVDAGLRERARALGAVTVRLASSAAAPGDVVVSDDGTLRAWLQRGRATAALLRPDRVVVAVTDARSTGSPAPSVRRRVR</sequence>
<protein>
    <submittedName>
        <fullName evidence="3">Bifunctional 3-(3-hydroxy-phenyl)propionate/3-hydroxycinnamic acid hydroxylase</fullName>
    </submittedName>
</protein>
<keyword evidence="1" id="KW-0560">Oxidoreductase</keyword>
<dbReference type="EMBL" id="JAVREJ010000002">
    <property type="protein sequence ID" value="MDT0348958.1"/>
    <property type="molecule type" value="Genomic_DNA"/>
</dbReference>
<dbReference type="InterPro" id="IPR050631">
    <property type="entry name" value="PheA/TfdB_FAD_monoxygenase"/>
</dbReference>
<gene>
    <name evidence="3" type="ORF">RM445_05400</name>
</gene>
<reference evidence="4" key="1">
    <citation type="submission" date="2023-07" db="EMBL/GenBank/DDBJ databases">
        <title>30 novel species of actinomycetes from the DSMZ collection.</title>
        <authorList>
            <person name="Nouioui I."/>
        </authorList>
    </citation>
    <scope>NUCLEOTIDE SEQUENCE [LARGE SCALE GENOMIC DNA]</scope>
    <source>
        <strain evidence="4">DSM 45834</strain>
    </source>
</reference>
<dbReference type="RefSeq" id="WP_311554893.1">
    <property type="nucleotide sequence ID" value="NZ_JAVREJ010000002.1"/>
</dbReference>
<keyword evidence="4" id="KW-1185">Reference proteome</keyword>
<dbReference type="InterPro" id="IPR002938">
    <property type="entry name" value="FAD-bd"/>
</dbReference>
<dbReference type="PRINTS" id="PR00420">
    <property type="entry name" value="RNGMNOXGNASE"/>
</dbReference>
<evidence type="ECO:0000259" key="2">
    <source>
        <dbReference type="Pfam" id="PF01494"/>
    </source>
</evidence>
<dbReference type="PANTHER" id="PTHR43476">
    <property type="entry name" value="3-(3-HYDROXY-PHENYL)PROPIONATE/3-HYDROXYCINNAMIC ACID HYDROXYLASE"/>
    <property type="match status" value="1"/>
</dbReference>
<comment type="caution">
    <text evidence="3">The sequence shown here is derived from an EMBL/GenBank/DDBJ whole genome shotgun (WGS) entry which is preliminary data.</text>
</comment>
<dbReference type="Gene3D" id="3.40.30.120">
    <property type="match status" value="1"/>
</dbReference>
<evidence type="ECO:0000313" key="3">
    <source>
        <dbReference type="EMBL" id="MDT0348958.1"/>
    </source>
</evidence>
<dbReference type="NCBIfam" id="NF004829">
    <property type="entry name" value="PRK06183.1-3"/>
    <property type="match status" value="1"/>
</dbReference>
<dbReference type="Gene3D" id="3.50.50.60">
    <property type="entry name" value="FAD/NAD(P)-binding domain"/>
    <property type="match status" value="1"/>
</dbReference>
<accession>A0ABU2N640</accession>
<proteinExistence type="predicted"/>
<dbReference type="Pfam" id="PF01494">
    <property type="entry name" value="FAD_binding_3"/>
    <property type="match status" value="1"/>
</dbReference>
<dbReference type="Gene3D" id="3.30.70.2450">
    <property type="match status" value="1"/>
</dbReference>
<feature type="domain" description="FAD-binding" evidence="2">
    <location>
        <begin position="4"/>
        <end position="343"/>
    </location>
</feature>
<evidence type="ECO:0000256" key="1">
    <source>
        <dbReference type="ARBA" id="ARBA00023002"/>
    </source>
</evidence>
<name>A0ABU2N640_9PSEU</name>
<organism evidence="3 4">
    <name type="scientific">Pseudonocardia charpentierae</name>
    <dbReference type="NCBI Taxonomy" id="3075545"/>
    <lineage>
        <taxon>Bacteria</taxon>
        <taxon>Bacillati</taxon>
        <taxon>Actinomycetota</taxon>
        <taxon>Actinomycetes</taxon>
        <taxon>Pseudonocardiales</taxon>
        <taxon>Pseudonocardiaceae</taxon>
        <taxon>Pseudonocardia</taxon>
    </lineage>
</organism>
<dbReference type="Proteomes" id="UP001183202">
    <property type="component" value="Unassembled WGS sequence"/>
</dbReference>